<evidence type="ECO:0000256" key="1">
    <source>
        <dbReference type="ARBA" id="ARBA00005417"/>
    </source>
</evidence>
<dbReference type="PANTHER" id="PTHR46743:SF2">
    <property type="entry name" value="TEICHOIC ACIDS EXPORT ATP-BINDING PROTEIN TAGH"/>
    <property type="match status" value="1"/>
</dbReference>
<feature type="domain" description="ABC transporter" evidence="6">
    <location>
        <begin position="22"/>
        <end position="243"/>
    </location>
</feature>
<keyword evidence="2" id="KW-0813">Transport</keyword>
<keyword evidence="8" id="KW-1185">Reference proteome</keyword>
<keyword evidence="5" id="KW-1278">Translocase</keyword>
<comment type="similarity">
    <text evidence="1">Belongs to the ABC transporter superfamily.</text>
</comment>
<comment type="caution">
    <text evidence="7">The sequence shown here is derived from an EMBL/GenBank/DDBJ whole genome shotgun (WGS) entry which is preliminary data.</text>
</comment>
<dbReference type="InterPro" id="IPR003593">
    <property type="entry name" value="AAA+_ATPase"/>
</dbReference>
<dbReference type="InterPro" id="IPR015860">
    <property type="entry name" value="ABC_transpr_TagH-like"/>
</dbReference>
<sequence length="269" mass="29768">MGKSVVVKNLTKRYKLYSNNKEKLKDIFLPRNYGEAFYALREVSFEAQHGDVIGFVGVNGSGKSTLSNIIAGIVPQTSGEVEIDGQASLIAVAAGVNGELTGRENIELKCLMLGFNKNQIKELEPSIIEFAELGKFIDQPVKSYSSGMKSRLGFAISVNTDPDVLIIDEALSVGDKAFAEKCLVKMNEFKERGKTIFFVSHSIGQMKQFCEKGIWLEHGEIKMVGDINEVMPAYEEFLADYKKMSAKEKKAFQEAGLKKRSDPEFAGKV</sequence>
<evidence type="ECO:0000256" key="3">
    <source>
        <dbReference type="ARBA" id="ARBA00022741"/>
    </source>
</evidence>
<dbReference type="EMBL" id="JBBMFN010000008">
    <property type="protein sequence ID" value="MEQ2465167.1"/>
    <property type="molecule type" value="Genomic_DNA"/>
</dbReference>
<dbReference type="RefSeq" id="WP_031540592.1">
    <property type="nucleotide sequence ID" value="NZ_JBBMFN010000008.1"/>
</dbReference>
<dbReference type="CDD" id="cd03220">
    <property type="entry name" value="ABC_KpsT_Wzt"/>
    <property type="match status" value="1"/>
</dbReference>
<dbReference type="InterPro" id="IPR017871">
    <property type="entry name" value="ABC_transporter-like_CS"/>
</dbReference>
<dbReference type="Pfam" id="PF00005">
    <property type="entry name" value="ABC_tran"/>
    <property type="match status" value="1"/>
</dbReference>
<evidence type="ECO:0000256" key="2">
    <source>
        <dbReference type="ARBA" id="ARBA00022448"/>
    </source>
</evidence>
<proteinExistence type="inferred from homology"/>
<evidence type="ECO:0000259" key="6">
    <source>
        <dbReference type="PROSITE" id="PS50893"/>
    </source>
</evidence>
<dbReference type="Proteomes" id="UP001465426">
    <property type="component" value="Unassembled WGS sequence"/>
</dbReference>
<name>A0ABV1EYH4_9BACI</name>
<dbReference type="PROSITE" id="PS00211">
    <property type="entry name" value="ABC_TRANSPORTER_1"/>
    <property type="match status" value="1"/>
</dbReference>
<accession>A0ABV1EYH4</accession>
<protein>
    <submittedName>
        <fullName evidence="7">Teichoic acids export ABC transporter ATP-binding subunit TagH</fullName>
    </submittedName>
</protein>
<dbReference type="InterPro" id="IPR003439">
    <property type="entry name" value="ABC_transporter-like_ATP-bd"/>
</dbReference>
<keyword evidence="3" id="KW-0547">Nucleotide-binding</keyword>
<reference evidence="7 8" key="1">
    <citation type="submission" date="2024-03" db="EMBL/GenBank/DDBJ databases">
        <title>Human intestinal bacterial collection.</title>
        <authorList>
            <person name="Pauvert C."/>
            <person name="Hitch T.C.A."/>
            <person name="Clavel T."/>
        </authorList>
    </citation>
    <scope>NUCLEOTIDE SEQUENCE [LARGE SCALE GENOMIC DNA]</scope>
    <source>
        <strain evidence="7 8">CLA-SR-H024</strain>
    </source>
</reference>
<evidence type="ECO:0000313" key="8">
    <source>
        <dbReference type="Proteomes" id="UP001465426"/>
    </source>
</evidence>
<organism evidence="7 8">
    <name type="scientific">Niallia hominis</name>
    <dbReference type="NCBI Taxonomy" id="3133173"/>
    <lineage>
        <taxon>Bacteria</taxon>
        <taxon>Bacillati</taxon>
        <taxon>Bacillota</taxon>
        <taxon>Bacilli</taxon>
        <taxon>Bacillales</taxon>
        <taxon>Bacillaceae</taxon>
        <taxon>Niallia</taxon>
    </lineage>
</organism>
<evidence type="ECO:0000256" key="5">
    <source>
        <dbReference type="ARBA" id="ARBA00022967"/>
    </source>
</evidence>
<dbReference type="NCBIfam" id="NF010066">
    <property type="entry name" value="PRK13546.1"/>
    <property type="match status" value="1"/>
</dbReference>
<dbReference type="InterPro" id="IPR050683">
    <property type="entry name" value="Bact_Polysacc_Export_ATP-bd"/>
</dbReference>
<keyword evidence="4 7" id="KW-0067">ATP-binding</keyword>
<dbReference type="Gene3D" id="3.40.50.300">
    <property type="entry name" value="P-loop containing nucleotide triphosphate hydrolases"/>
    <property type="match status" value="1"/>
</dbReference>
<dbReference type="InterPro" id="IPR027417">
    <property type="entry name" value="P-loop_NTPase"/>
</dbReference>
<dbReference type="SMART" id="SM00382">
    <property type="entry name" value="AAA"/>
    <property type="match status" value="1"/>
</dbReference>
<dbReference type="GO" id="GO:0005524">
    <property type="term" value="F:ATP binding"/>
    <property type="evidence" value="ECO:0007669"/>
    <property type="project" value="UniProtKB-KW"/>
</dbReference>
<dbReference type="PANTHER" id="PTHR46743">
    <property type="entry name" value="TEICHOIC ACIDS EXPORT ATP-BINDING PROTEIN TAGH"/>
    <property type="match status" value="1"/>
</dbReference>
<dbReference type="PROSITE" id="PS50893">
    <property type="entry name" value="ABC_TRANSPORTER_2"/>
    <property type="match status" value="1"/>
</dbReference>
<gene>
    <name evidence="7" type="primary">tagH</name>
    <name evidence="7" type="ORF">WMO63_05705</name>
</gene>
<evidence type="ECO:0000256" key="4">
    <source>
        <dbReference type="ARBA" id="ARBA00022840"/>
    </source>
</evidence>
<dbReference type="SUPFAM" id="SSF52540">
    <property type="entry name" value="P-loop containing nucleoside triphosphate hydrolases"/>
    <property type="match status" value="1"/>
</dbReference>
<evidence type="ECO:0000313" key="7">
    <source>
        <dbReference type="EMBL" id="MEQ2465167.1"/>
    </source>
</evidence>